<dbReference type="PANTHER" id="PTHR11188">
    <property type="entry name" value="ARRESTIN DOMAIN CONTAINING PROTEIN"/>
    <property type="match status" value="1"/>
</dbReference>
<proteinExistence type="predicted"/>
<dbReference type="Proteomes" id="UP000708208">
    <property type="component" value="Unassembled WGS sequence"/>
</dbReference>
<feature type="region of interest" description="Disordered" evidence="1">
    <location>
        <begin position="349"/>
        <end position="378"/>
    </location>
</feature>
<dbReference type="GO" id="GO:0005737">
    <property type="term" value="C:cytoplasm"/>
    <property type="evidence" value="ECO:0007669"/>
    <property type="project" value="TreeGrafter"/>
</dbReference>
<dbReference type="Pfam" id="PF02752">
    <property type="entry name" value="Arrestin_C"/>
    <property type="match status" value="1"/>
</dbReference>
<feature type="compositionally biased region" description="Pro residues" evidence="1">
    <location>
        <begin position="368"/>
        <end position="378"/>
    </location>
</feature>
<dbReference type="InterPro" id="IPR011021">
    <property type="entry name" value="Arrestin-like_N"/>
</dbReference>
<reference evidence="3" key="1">
    <citation type="submission" date="2021-06" db="EMBL/GenBank/DDBJ databases">
        <authorList>
            <person name="Hodson N. C."/>
            <person name="Mongue J. A."/>
            <person name="Jaron S. K."/>
        </authorList>
    </citation>
    <scope>NUCLEOTIDE SEQUENCE</scope>
</reference>
<sequence>MFARAAEEITNIINAGFECEIVLDNATKAYYPGETVTGRIIIVNEKDRNVKGLKLKFSGTGAVQFAGNPRTTERRKRRNDNVQNTATQAEEVYLDYSLNVFGNDGGQTTIHPGRFEYPFQYPLPLSLPPSYDGSLGKITYQVEVDLPRSWVSDFKTTTVFRVLGYFDLSSNLEAQQEGIMTQERTFGNCCCSGGTASFVVKLQKRGVPLGEFIPFVVEIDNKSSKTFGTRISLIQKVMYHALDKKQKIEDVICSAEGPFIPPGEDYVWRGNVLQVPPNIIPGLGGVCKLIHVSYELKMELVGSRVFTRVTGKTPIIIGSIPARNPNQTIYELPPPYQAQATGALQQASPSAPMYYTGDTKETSGSAPPYDPLPPKAYY</sequence>
<dbReference type="EMBL" id="CAJVCH010570518">
    <property type="protein sequence ID" value="CAG7835093.1"/>
    <property type="molecule type" value="Genomic_DNA"/>
</dbReference>
<evidence type="ECO:0000313" key="4">
    <source>
        <dbReference type="Proteomes" id="UP000708208"/>
    </source>
</evidence>
<keyword evidence="4" id="KW-1185">Reference proteome</keyword>
<dbReference type="OrthoDB" id="7789592at2759"/>
<comment type="caution">
    <text evidence="3">The sequence shown here is derived from an EMBL/GenBank/DDBJ whole genome shotgun (WGS) entry which is preliminary data.</text>
</comment>
<evidence type="ECO:0000259" key="2">
    <source>
        <dbReference type="SMART" id="SM01017"/>
    </source>
</evidence>
<feature type="domain" description="Arrestin C-terminal-like" evidence="2">
    <location>
        <begin position="13"/>
        <end position="172"/>
    </location>
</feature>
<accession>A0A8J2PLB2</accession>
<organism evidence="3 4">
    <name type="scientific">Allacma fusca</name>
    <dbReference type="NCBI Taxonomy" id="39272"/>
    <lineage>
        <taxon>Eukaryota</taxon>
        <taxon>Metazoa</taxon>
        <taxon>Ecdysozoa</taxon>
        <taxon>Arthropoda</taxon>
        <taxon>Hexapoda</taxon>
        <taxon>Collembola</taxon>
        <taxon>Symphypleona</taxon>
        <taxon>Sminthuridae</taxon>
        <taxon>Allacma</taxon>
    </lineage>
</organism>
<gene>
    <name evidence="3" type="ORF">AFUS01_LOCUS44516</name>
</gene>
<dbReference type="Pfam" id="PF00339">
    <property type="entry name" value="Arrestin_N"/>
    <property type="match status" value="1"/>
</dbReference>
<dbReference type="AlphaFoldDB" id="A0A8J2PLB2"/>
<name>A0A8J2PLB2_9HEXA</name>
<protein>
    <recommendedName>
        <fullName evidence="2">Arrestin C-terminal-like domain-containing protein</fullName>
    </recommendedName>
</protein>
<evidence type="ECO:0000313" key="3">
    <source>
        <dbReference type="EMBL" id="CAG7835093.1"/>
    </source>
</evidence>
<dbReference type="SMART" id="SM01017">
    <property type="entry name" value="Arrestin_C"/>
    <property type="match status" value="2"/>
</dbReference>
<dbReference type="PANTHER" id="PTHR11188:SF176">
    <property type="entry name" value="ARRESTIN DOMAIN-CONTAINING PROTEIN 1"/>
    <property type="match status" value="1"/>
</dbReference>
<dbReference type="GO" id="GO:0015031">
    <property type="term" value="P:protein transport"/>
    <property type="evidence" value="ECO:0007669"/>
    <property type="project" value="TreeGrafter"/>
</dbReference>
<feature type="domain" description="Arrestin C-terminal-like" evidence="2">
    <location>
        <begin position="192"/>
        <end position="322"/>
    </location>
</feature>
<dbReference type="InterPro" id="IPR050357">
    <property type="entry name" value="Arrestin_domain-protein"/>
</dbReference>
<dbReference type="InterPro" id="IPR011022">
    <property type="entry name" value="Arrestin_C-like"/>
</dbReference>
<evidence type="ECO:0000256" key="1">
    <source>
        <dbReference type="SAM" id="MobiDB-lite"/>
    </source>
</evidence>